<evidence type="ECO:0000313" key="3">
    <source>
        <dbReference type="Ensembl" id="ENSMALP00000002933.1"/>
    </source>
</evidence>
<reference evidence="3" key="2">
    <citation type="submission" date="2025-09" db="UniProtKB">
        <authorList>
            <consortium name="Ensembl"/>
        </authorList>
    </citation>
    <scope>IDENTIFICATION</scope>
</reference>
<dbReference type="GO" id="GO:0005615">
    <property type="term" value="C:extracellular space"/>
    <property type="evidence" value="ECO:0007669"/>
    <property type="project" value="TreeGrafter"/>
</dbReference>
<evidence type="ECO:0000256" key="1">
    <source>
        <dbReference type="SAM" id="SignalP"/>
    </source>
</evidence>
<protein>
    <recommendedName>
        <fullName evidence="2">Fibrinogen C-terminal domain-containing protein</fullName>
    </recommendedName>
</protein>
<organism evidence="3 4">
    <name type="scientific">Monopterus albus</name>
    <name type="common">Swamp eel</name>
    <dbReference type="NCBI Taxonomy" id="43700"/>
    <lineage>
        <taxon>Eukaryota</taxon>
        <taxon>Metazoa</taxon>
        <taxon>Chordata</taxon>
        <taxon>Craniata</taxon>
        <taxon>Vertebrata</taxon>
        <taxon>Euteleostomi</taxon>
        <taxon>Actinopterygii</taxon>
        <taxon>Neopterygii</taxon>
        <taxon>Teleostei</taxon>
        <taxon>Neoteleostei</taxon>
        <taxon>Acanthomorphata</taxon>
        <taxon>Anabantaria</taxon>
        <taxon>Synbranchiformes</taxon>
        <taxon>Synbranchidae</taxon>
        <taxon>Monopterus</taxon>
    </lineage>
</organism>
<dbReference type="InterPro" id="IPR050373">
    <property type="entry name" value="Fibrinogen_C-term_domain"/>
</dbReference>
<name>A0A3Q3IFD5_MONAL</name>
<reference evidence="3" key="1">
    <citation type="submission" date="2025-08" db="UniProtKB">
        <authorList>
            <consortium name="Ensembl"/>
        </authorList>
    </citation>
    <scope>IDENTIFICATION</scope>
</reference>
<feature type="domain" description="Fibrinogen C-terminal" evidence="2">
    <location>
        <begin position="53"/>
        <end position="245"/>
    </location>
</feature>
<sequence length="245" mass="27658">YCCWLKMLFTLGILLLLTPFPSFQTMTNEKRYSTGSDQAKSRARDGRYTSVFTTEVITGNKCTPANLFASSILIGEVDIYPQGKEGQSVRVYCDMETDGGGWTVFQRRMSGKTDFYRTWNEYSVGFGNLSEEFWLGNKLLHNLTSTGPVSLRVDMQSGNDTAYAHYANFSIDSEERHYTLTVSGFTGTAGDSMRYHNGRPFSTHDKDPDPLGIHCARAYMGGWWYKNCYKTNLNGLYGINSNNQV</sequence>
<dbReference type="AlphaFoldDB" id="A0A3Q3IFD5"/>
<dbReference type="Gene3D" id="3.90.215.10">
    <property type="entry name" value="Gamma Fibrinogen, chain A, domain 1"/>
    <property type="match status" value="1"/>
</dbReference>
<dbReference type="SMART" id="SM00186">
    <property type="entry name" value="FBG"/>
    <property type="match status" value="1"/>
</dbReference>
<evidence type="ECO:0000259" key="2">
    <source>
        <dbReference type="PROSITE" id="PS51406"/>
    </source>
</evidence>
<dbReference type="CDD" id="cd00087">
    <property type="entry name" value="FReD"/>
    <property type="match status" value="1"/>
</dbReference>
<dbReference type="PANTHER" id="PTHR19143:SF254">
    <property type="entry name" value="TENASCIN-R"/>
    <property type="match status" value="1"/>
</dbReference>
<feature type="signal peptide" evidence="1">
    <location>
        <begin position="1"/>
        <end position="25"/>
    </location>
</feature>
<accession>A0A3Q3IFD5</accession>
<dbReference type="Ensembl" id="ENSMALT00000003012.1">
    <property type="protein sequence ID" value="ENSMALP00000002933.1"/>
    <property type="gene ID" value="ENSMALG00000002183.1"/>
</dbReference>
<dbReference type="STRING" id="43700.ENSMALP00000002933"/>
<dbReference type="InterPro" id="IPR002181">
    <property type="entry name" value="Fibrinogen_a/b/g_C_dom"/>
</dbReference>
<evidence type="ECO:0000313" key="4">
    <source>
        <dbReference type="Proteomes" id="UP000261600"/>
    </source>
</evidence>
<dbReference type="Pfam" id="PF00147">
    <property type="entry name" value="Fibrinogen_C"/>
    <property type="match status" value="1"/>
</dbReference>
<keyword evidence="4" id="KW-1185">Reference proteome</keyword>
<proteinExistence type="predicted"/>
<dbReference type="SUPFAM" id="SSF56496">
    <property type="entry name" value="Fibrinogen C-terminal domain-like"/>
    <property type="match status" value="1"/>
</dbReference>
<dbReference type="NCBIfam" id="NF040941">
    <property type="entry name" value="GGGWT_bact"/>
    <property type="match status" value="1"/>
</dbReference>
<dbReference type="InterPro" id="IPR014716">
    <property type="entry name" value="Fibrinogen_a/b/g_C_1"/>
</dbReference>
<dbReference type="InterPro" id="IPR036056">
    <property type="entry name" value="Fibrinogen-like_C"/>
</dbReference>
<keyword evidence="1" id="KW-0732">Signal</keyword>
<feature type="chain" id="PRO_5018672636" description="Fibrinogen C-terminal domain-containing protein" evidence="1">
    <location>
        <begin position="26"/>
        <end position="245"/>
    </location>
</feature>
<dbReference type="Proteomes" id="UP000261600">
    <property type="component" value="Unplaced"/>
</dbReference>
<dbReference type="PROSITE" id="PS51406">
    <property type="entry name" value="FIBRINOGEN_C_2"/>
    <property type="match status" value="1"/>
</dbReference>
<dbReference type="PANTHER" id="PTHR19143">
    <property type="entry name" value="FIBRINOGEN/TENASCIN/ANGIOPOEITIN"/>
    <property type="match status" value="1"/>
</dbReference>